<dbReference type="Proteomes" id="UP000248314">
    <property type="component" value="Unassembled WGS sequence"/>
</dbReference>
<proteinExistence type="predicted"/>
<organism evidence="1 2">
    <name type="scientific">Hoylesella shahii DSM 15611 = JCM 12083</name>
    <dbReference type="NCBI Taxonomy" id="1122991"/>
    <lineage>
        <taxon>Bacteria</taxon>
        <taxon>Pseudomonadati</taxon>
        <taxon>Bacteroidota</taxon>
        <taxon>Bacteroidia</taxon>
        <taxon>Bacteroidales</taxon>
        <taxon>Prevotellaceae</taxon>
        <taxon>Hoylesella</taxon>
    </lineage>
</organism>
<gene>
    <name evidence="1" type="ORF">EJ73_00348</name>
</gene>
<dbReference type="AlphaFoldDB" id="A0A318I9E2"/>
<dbReference type="EMBL" id="QJJX01000003">
    <property type="protein sequence ID" value="PXX24107.1"/>
    <property type="molecule type" value="Genomic_DNA"/>
</dbReference>
<protein>
    <submittedName>
        <fullName evidence="1">Uncharacterized protein</fullName>
    </submittedName>
</protein>
<comment type="caution">
    <text evidence="1">The sequence shown here is derived from an EMBL/GenBank/DDBJ whole genome shotgun (WGS) entry which is preliminary data.</text>
</comment>
<evidence type="ECO:0000313" key="1">
    <source>
        <dbReference type="EMBL" id="PXX24107.1"/>
    </source>
</evidence>
<accession>A0A318I9E2</accession>
<reference evidence="1 2" key="1">
    <citation type="submission" date="2018-05" db="EMBL/GenBank/DDBJ databases">
        <title>Genomic Encyclopedia of Type Strains, Phase I: the one thousand microbial genomes (KMG-I) project.</title>
        <authorList>
            <person name="Kyrpides N."/>
        </authorList>
    </citation>
    <scope>NUCLEOTIDE SEQUENCE [LARGE SCALE GENOMIC DNA]</scope>
    <source>
        <strain evidence="1 2">DSM 15611</strain>
    </source>
</reference>
<evidence type="ECO:0000313" key="2">
    <source>
        <dbReference type="Proteomes" id="UP000248314"/>
    </source>
</evidence>
<sequence>MSAFFAHESSLGRKFSILAEVCLDAQQTRTSECRCQHVLLRKPKFVRENKLFIGKNTAFSTKTPCNMQLNAVRFAAKCSAFCC</sequence>
<keyword evidence="2" id="KW-1185">Reference proteome</keyword>
<name>A0A318I9E2_9BACT</name>